<dbReference type="Gene3D" id="1.20.5.500">
    <property type="entry name" value="Single helix bin"/>
    <property type="match status" value="1"/>
</dbReference>
<proteinExistence type="predicted"/>
<evidence type="ECO:0000259" key="4">
    <source>
        <dbReference type="PROSITE" id="PS51842"/>
    </source>
</evidence>
<dbReference type="InterPro" id="IPR039008">
    <property type="entry name" value="IF_rod_dom"/>
</dbReference>
<dbReference type="Pfam" id="PF00038">
    <property type="entry name" value="Filament"/>
    <property type="match status" value="1"/>
</dbReference>
<feature type="domain" description="IF rod" evidence="4">
    <location>
        <begin position="48"/>
        <end position="359"/>
    </location>
</feature>
<keyword evidence="1" id="KW-0403">Intermediate filament</keyword>
<dbReference type="InterPro" id="IPR002957">
    <property type="entry name" value="Keratin_I"/>
</dbReference>
<dbReference type="Proteomes" id="UP001187315">
    <property type="component" value="Unassembled WGS sequence"/>
</dbReference>
<dbReference type="EMBL" id="JAVHJS010000001">
    <property type="protein sequence ID" value="KAK2868977.1"/>
    <property type="molecule type" value="Genomic_DNA"/>
</dbReference>
<dbReference type="SMART" id="SM01391">
    <property type="entry name" value="Filament"/>
    <property type="match status" value="1"/>
</dbReference>
<dbReference type="Gene3D" id="1.20.5.1160">
    <property type="entry name" value="Vasodilator-stimulated phosphoprotein"/>
    <property type="match status" value="1"/>
</dbReference>
<organism evidence="5 6">
    <name type="scientific">Tachysurus vachellii</name>
    <name type="common">Darkbarbel catfish</name>
    <name type="synonym">Pelteobagrus vachellii</name>
    <dbReference type="NCBI Taxonomy" id="175792"/>
    <lineage>
        <taxon>Eukaryota</taxon>
        <taxon>Metazoa</taxon>
        <taxon>Chordata</taxon>
        <taxon>Craniata</taxon>
        <taxon>Vertebrata</taxon>
        <taxon>Euteleostomi</taxon>
        <taxon>Actinopterygii</taxon>
        <taxon>Neopterygii</taxon>
        <taxon>Teleostei</taxon>
        <taxon>Ostariophysi</taxon>
        <taxon>Siluriformes</taxon>
        <taxon>Bagridae</taxon>
        <taxon>Tachysurus</taxon>
    </lineage>
</organism>
<name>A0AA88P253_TACVA</name>
<comment type="caution">
    <text evidence="5">The sequence shown here is derived from an EMBL/GenBank/DDBJ whole genome shotgun (WGS) entry which is preliminary data.</text>
</comment>
<feature type="coiled-coil region" evidence="3">
    <location>
        <begin position="158"/>
        <end position="185"/>
    </location>
</feature>
<keyword evidence="6" id="KW-1185">Reference proteome</keyword>
<dbReference type="PROSITE" id="PS51842">
    <property type="entry name" value="IF_ROD_2"/>
    <property type="match status" value="1"/>
</dbReference>
<dbReference type="Gene3D" id="1.20.5.170">
    <property type="match status" value="1"/>
</dbReference>
<accession>A0AA88P253</accession>
<feature type="coiled-coil region" evidence="3">
    <location>
        <begin position="52"/>
        <end position="79"/>
    </location>
</feature>
<dbReference type="GO" id="GO:0005882">
    <property type="term" value="C:intermediate filament"/>
    <property type="evidence" value="ECO:0007669"/>
    <property type="project" value="UniProtKB-KW"/>
</dbReference>
<dbReference type="AlphaFoldDB" id="A0AA88P253"/>
<dbReference type="PANTHER" id="PTHR23239:SF180">
    <property type="entry name" value="KERATIN, TYPE I CYTOSKELETAL 17"/>
    <property type="match status" value="1"/>
</dbReference>
<dbReference type="SUPFAM" id="SSF64593">
    <property type="entry name" value="Intermediate filament protein, coiled coil region"/>
    <property type="match status" value="2"/>
</dbReference>
<feature type="coiled-coil region" evidence="3">
    <location>
        <begin position="271"/>
        <end position="330"/>
    </location>
</feature>
<evidence type="ECO:0000313" key="5">
    <source>
        <dbReference type="EMBL" id="KAK2868977.1"/>
    </source>
</evidence>
<feature type="coiled-coil region" evidence="3">
    <location>
        <begin position="210"/>
        <end position="237"/>
    </location>
</feature>
<evidence type="ECO:0000256" key="3">
    <source>
        <dbReference type="SAM" id="Coils"/>
    </source>
</evidence>
<dbReference type="PRINTS" id="PR01248">
    <property type="entry name" value="TYPE1KERATIN"/>
</dbReference>
<evidence type="ECO:0000256" key="1">
    <source>
        <dbReference type="ARBA" id="ARBA00022754"/>
    </source>
</evidence>
<gene>
    <name evidence="5" type="ORF">Q7C36_000848</name>
</gene>
<dbReference type="PANTHER" id="PTHR23239">
    <property type="entry name" value="INTERMEDIATE FILAMENT"/>
    <property type="match status" value="1"/>
</dbReference>
<protein>
    <recommendedName>
        <fullName evidence="4">IF rod domain-containing protein</fullName>
    </recommendedName>
</protein>
<reference evidence="5" key="1">
    <citation type="submission" date="2023-08" db="EMBL/GenBank/DDBJ databases">
        <title>Pelteobagrus vachellii genome.</title>
        <authorList>
            <person name="Liu H."/>
        </authorList>
    </citation>
    <scope>NUCLEOTIDE SEQUENCE</scope>
    <source>
        <strain evidence="5">PRFRI_2022a</strain>
        <tissue evidence="5">Muscle</tissue>
    </source>
</reference>
<keyword evidence="2 3" id="KW-0175">Coiled coil</keyword>
<evidence type="ECO:0000256" key="2">
    <source>
        <dbReference type="ARBA" id="ARBA00023054"/>
    </source>
</evidence>
<dbReference type="GO" id="GO:0005198">
    <property type="term" value="F:structural molecule activity"/>
    <property type="evidence" value="ECO:0007669"/>
    <property type="project" value="InterPro"/>
</dbReference>
<sequence length="466" mass="53252">MPVSLSRSASTSSIAKANFQISGYDMGLNGLSSFGQSIGDDLSIFGNEKWTMQNLNSRLASYLEKVLSLERANGKLEQQIKEFYESRSSTSRKDLSKYYVIIEEFQKQIISRTAEKQQVFEKLDSANLAATDFKIKFESERNMRLAVEADLARLRTILGETELATKNLQMQLSGLEEEMIFLKKSHEEDMHLHRTQQSDTVNVEVDCGPAANLNRELEEMRNQYETLIQNNRKQIEQWFQSKAKTLNTEVLKSHTEIKSSQKAFSDLTKTYQTLEIEIKGIHKQIEILQTDLVQVGVRSSEQLSQLQGNIDRLETELQQITASMQEQAREFELLMDIKMRLELEIQEYRRLLEGEVHGYCITEVDSTQTQTSLTKMAVVETQEIQTAVTETTVVETQETQTAVTETTVVETQETQTAVTETTVVETQAMEEEKHLHQKRVRIIIEKLVDGVVVSTTVEENVQDLPN</sequence>
<evidence type="ECO:0000313" key="6">
    <source>
        <dbReference type="Proteomes" id="UP001187315"/>
    </source>
</evidence>